<name>A0A839PUD3_9MICO</name>
<keyword evidence="5 7" id="KW-0472">Membrane</keyword>
<sequence length="450" mass="44511">MTSQQQPPQDGPSAGVSGSADGPSLARRLSTTDAVVVGLSAMVGAGVYSVFGPATAAAGSLVLVALGVAAVVAVCNALSSTRLAARYPRSGGTYVYGREVLGPWWGFVAGWGFVVGKTASCAAMALTVATYALPGPAGVVTATQRAVAVAAVVGLTLATMRGITRTARLARVLLVVTLTALVLFVVVSASTSTSQYRSASTAATNLTTVTDAGWPGVLQAAGLLFFAFAGYARVATLGEEVRRPERLAAAVSVALGVVVVLYLAVGVTVLRGLGVEAVAATTTPVAAAADATGIPWLPTAVRAGAVAAGLGALLALLAGVGRTTLAMAREHDLPHRLAAVDPVHRVPARAQAAVAGVACLLVLVGDLRGVIGFSSFGVLVYYAVANLSALRLGGTGPGAGANRAGAVVAVVGLTGCVVLVATLPATAVVAGLCVFALGVAGRWVRLLSAG</sequence>
<evidence type="ECO:0000313" key="9">
    <source>
        <dbReference type="Proteomes" id="UP000590811"/>
    </source>
</evidence>
<reference evidence="8 9" key="1">
    <citation type="submission" date="2020-08" db="EMBL/GenBank/DDBJ databases">
        <title>Genomic Encyclopedia of Type Strains, Phase IV (KMG-V): Genome sequencing to study the core and pangenomes of soil and plant-associated prokaryotes.</title>
        <authorList>
            <person name="Whitman W."/>
        </authorList>
    </citation>
    <scope>NUCLEOTIDE SEQUENCE [LARGE SCALE GENOMIC DNA]</scope>
    <source>
        <strain evidence="8 9">B3ACCR2</strain>
    </source>
</reference>
<evidence type="ECO:0000256" key="3">
    <source>
        <dbReference type="ARBA" id="ARBA00022692"/>
    </source>
</evidence>
<accession>A0A839PUD3</accession>
<protein>
    <submittedName>
        <fullName evidence="8">APA family basic amino acid/polyamine antiporter</fullName>
    </submittedName>
</protein>
<keyword evidence="3 7" id="KW-0812">Transmembrane</keyword>
<feature type="transmembrane region" description="Helical" evidence="7">
    <location>
        <begin position="370"/>
        <end position="392"/>
    </location>
</feature>
<feature type="transmembrane region" description="Helical" evidence="7">
    <location>
        <begin position="427"/>
        <end position="444"/>
    </location>
</feature>
<feature type="region of interest" description="Disordered" evidence="6">
    <location>
        <begin position="1"/>
        <end position="25"/>
    </location>
</feature>
<dbReference type="EMBL" id="JACHVT010000003">
    <property type="protein sequence ID" value="MBB2986364.1"/>
    <property type="molecule type" value="Genomic_DNA"/>
</dbReference>
<dbReference type="Proteomes" id="UP000590811">
    <property type="component" value="Unassembled WGS sequence"/>
</dbReference>
<keyword evidence="2" id="KW-1003">Cell membrane</keyword>
<feature type="transmembrane region" description="Helical" evidence="7">
    <location>
        <begin position="100"/>
        <end position="133"/>
    </location>
</feature>
<evidence type="ECO:0000256" key="6">
    <source>
        <dbReference type="SAM" id="MobiDB-lite"/>
    </source>
</evidence>
<dbReference type="AlphaFoldDB" id="A0A839PUD3"/>
<evidence type="ECO:0000256" key="4">
    <source>
        <dbReference type="ARBA" id="ARBA00022989"/>
    </source>
</evidence>
<dbReference type="GO" id="GO:0005886">
    <property type="term" value="C:plasma membrane"/>
    <property type="evidence" value="ECO:0007669"/>
    <property type="project" value="UniProtKB-SubCell"/>
</dbReference>
<organism evidence="8 9">
    <name type="scientific">Terracoccus luteus</name>
    <dbReference type="NCBI Taxonomy" id="53356"/>
    <lineage>
        <taxon>Bacteria</taxon>
        <taxon>Bacillati</taxon>
        <taxon>Actinomycetota</taxon>
        <taxon>Actinomycetes</taxon>
        <taxon>Micrococcales</taxon>
        <taxon>Intrasporangiaceae</taxon>
        <taxon>Terracoccus</taxon>
    </lineage>
</organism>
<feature type="transmembrane region" description="Helical" evidence="7">
    <location>
        <begin position="247"/>
        <end position="265"/>
    </location>
</feature>
<feature type="transmembrane region" description="Helical" evidence="7">
    <location>
        <begin position="139"/>
        <end position="160"/>
    </location>
</feature>
<dbReference type="Pfam" id="PF13520">
    <property type="entry name" value="AA_permease_2"/>
    <property type="match status" value="1"/>
</dbReference>
<gene>
    <name evidence="8" type="ORF">FHW14_001518</name>
</gene>
<evidence type="ECO:0000256" key="1">
    <source>
        <dbReference type="ARBA" id="ARBA00004651"/>
    </source>
</evidence>
<dbReference type="PANTHER" id="PTHR42770:SF7">
    <property type="entry name" value="MEMBRANE PROTEIN"/>
    <property type="match status" value="1"/>
</dbReference>
<evidence type="ECO:0000256" key="2">
    <source>
        <dbReference type="ARBA" id="ARBA00022475"/>
    </source>
</evidence>
<dbReference type="PIRSF" id="PIRSF006060">
    <property type="entry name" value="AA_transporter"/>
    <property type="match status" value="1"/>
</dbReference>
<dbReference type="PANTHER" id="PTHR42770">
    <property type="entry name" value="AMINO ACID TRANSPORTER-RELATED"/>
    <property type="match status" value="1"/>
</dbReference>
<dbReference type="InterPro" id="IPR002293">
    <property type="entry name" value="AA/rel_permease1"/>
</dbReference>
<feature type="transmembrane region" description="Helical" evidence="7">
    <location>
        <begin position="172"/>
        <end position="192"/>
    </location>
</feature>
<feature type="transmembrane region" description="Helical" evidence="7">
    <location>
        <begin position="212"/>
        <end position="235"/>
    </location>
</feature>
<proteinExistence type="predicted"/>
<comment type="caution">
    <text evidence="8">The sequence shown here is derived from an EMBL/GenBank/DDBJ whole genome shotgun (WGS) entry which is preliminary data.</text>
</comment>
<feature type="transmembrane region" description="Helical" evidence="7">
    <location>
        <begin position="34"/>
        <end position="51"/>
    </location>
</feature>
<feature type="transmembrane region" description="Helical" evidence="7">
    <location>
        <begin position="57"/>
        <end position="79"/>
    </location>
</feature>
<keyword evidence="4 7" id="KW-1133">Transmembrane helix</keyword>
<dbReference type="RefSeq" id="WP_253354272.1">
    <property type="nucleotide sequence ID" value="NZ_JACHVT010000003.1"/>
</dbReference>
<dbReference type="Gene3D" id="1.20.1740.10">
    <property type="entry name" value="Amino acid/polyamine transporter I"/>
    <property type="match status" value="1"/>
</dbReference>
<evidence type="ECO:0000256" key="7">
    <source>
        <dbReference type="SAM" id="Phobius"/>
    </source>
</evidence>
<feature type="transmembrane region" description="Helical" evidence="7">
    <location>
        <begin position="305"/>
        <end position="325"/>
    </location>
</feature>
<evidence type="ECO:0000313" key="8">
    <source>
        <dbReference type="EMBL" id="MBB2986364.1"/>
    </source>
</evidence>
<comment type="subcellular location">
    <subcellularLocation>
        <location evidence="1">Cell membrane</location>
        <topology evidence="1">Multi-pass membrane protein</topology>
    </subcellularLocation>
</comment>
<evidence type="ECO:0000256" key="5">
    <source>
        <dbReference type="ARBA" id="ARBA00023136"/>
    </source>
</evidence>
<dbReference type="GO" id="GO:0022857">
    <property type="term" value="F:transmembrane transporter activity"/>
    <property type="evidence" value="ECO:0007669"/>
    <property type="project" value="InterPro"/>
</dbReference>
<dbReference type="InterPro" id="IPR050367">
    <property type="entry name" value="APC_superfamily"/>
</dbReference>